<dbReference type="Proteomes" id="UP001220064">
    <property type="component" value="Chromosome"/>
</dbReference>
<reference evidence="3 4" key="1">
    <citation type="submission" date="2020-10" db="EMBL/GenBank/DDBJ databases">
        <title>Complete genome sequence of Corynebacterium massiliense DSM 45435, type strain of Corynebacterium massiliense.</title>
        <authorList>
            <person name="Busche T."/>
            <person name="Kalinowski J."/>
            <person name="Ruckert C."/>
        </authorList>
    </citation>
    <scope>NUCLEOTIDE SEQUENCE [LARGE SCALE GENOMIC DNA]</scope>
    <source>
        <strain evidence="3 4">DSM 45435</strain>
    </source>
</reference>
<keyword evidence="3" id="KW-0645">Protease</keyword>
<dbReference type="Pfam" id="PF01321">
    <property type="entry name" value="Creatinase_N"/>
    <property type="match status" value="1"/>
</dbReference>
<proteinExistence type="predicted"/>
<organism evidence="3 4">
    <name type="scientific">Corynebacterium massiliense DSM 45435</name>
    <dbReference type="NCBI Taxonomy" id="1121364"/>
    <lineage>
        <taxon>Bacteria</taxon>
        <taxon>Bacillati</taxon>
        <taxon>Actinomycetota</taxon>
        <taxon>Actinomycetes</taxon>
        <taxon>Mycobacteriales</taxon>
        <taxon>Corynebacteriaceae</taxon>
        <taxon>Corynebacterium</taxon>
    </lineage>
</organism>
<dbReference type="InterPro" id="IPR000587">
    <property type="entry name" value="Creatinase_N"/>
</dbReference>
<dbReference type="InterPro" id="IPR050659">
    <property type="entry name" value="Peptidase_M24B"/>
</dbReference>
<evidence type="ECO:0000313" key="3">
    <source>
        <dbReference type="EMBL" id="WCZ32504.1"/>
    </source>
</evidence>
<dbReference type="Gene3D" id="3.90.230.10">
    <property type="entry name" value="Creatinase/methionine aminopeptidase superfamily"/>
    <property type="match status" value="1"/>
</dbReference>
<keyword evidence="3" id="KW-0378">Hydrolase</keyword>
<feature type="domain" description="Creatinase N-terminal" evidence="2">
    <location>
        <begin position="20"/>
        <end position="136"/>
    </location>
</feature>
<gene>
    <name evidence="3" type="primary">pepQ1</name>
    <name evidence="3" type="ORF">CMASS_05310</name>
</gene>
<name>A0ABY7U959_9CORY</name>
<dbReference type="PANTHER" id="PTHR46112">
    <property type="entry name" value="AMINOPEPTIDASE"/>
    <property type="match status" value="1"/>
</dbReference>
<keyword evidence="4" id="KW-1185">Reference proteome</keyword>
<dbReference type="RefSeq" id="WP_022861979.1">
    <property type="nucleotide sequence ID" value="NZ_ATVG01000001.1"/>
</dbReference>
<dbReference type="PANTHER" id="PTHR46112:SF3">
    <property type="entry name" value="AMINOPEPTIDASE YPDF"/>
    <property type="match status" value="1"/>
</dbReference>
<dbReference type="EC" id="3.4.13.9" evidence="3"/>
<evidence type="ECO:0000313" key="4">
    <source>
        <dbReference type="Proteomes" id="UP001220064"/>
    </source>
</evidence>
<dbReference type="SUPFAM" id="SSF53092">
    <property type="entry name" value="Creatinase/prolidase N-terminal domain"/>
    <property type="match status" value="1"/>
</dbReference>
<dbReference type="InterPro" id="IPR029149">
    <property type="entry name" value="Creatin/AminoP/Spt16_N"/>
</dbReference>
<protein>
    <submittedName>
        <fullName evidence="3">Xaa-Pro dipeptidase</fullName>
        <ecNumber evidence="3">3.4.13.9</ecNumber>
    </submittedName>
</protein>
<dbReference type="SUPFAM" id="SSF55920">
    <property type="entry name" value="Creatinase/aminopeptidase"/>
    <property type="match status" value="1"/>
</dbReference>
<dbReference type="Gene3D" id="3.40.350.10">
    <property type="entry name" value="Creatinase/prolidase N-terminal domain"/>
    <property type="match status" value="1"/>
</dbReference>
<dbReference type="Pfam" id="PF00557">
    <property type="entry name" value="Peptidase_M24"/>
    <property type="match status" value="1"/>
</dbReference>
<feature type="domain" description="Peptidase M24" evidence="1">
    <location>
        <begin position="166"/>
        <end position="369"/>
    </location>
</feature>
<dbReference type="InterPro" id="IPR000994">
    <property type="entry name" value="Pept_M24"/>
</dbReference>
<sequence length="384" mass="41036">MTETPDSIPSTFGPELYSERIERAQQAVREAGAAGAVIATGAEFAYFTGSWASSHERLTSLVIPAAGRATVIVLSTDMGDIRRSPIGELDVDIKQWADGQDPYALVWNALGEAPAGATIGLSSSLTADHVLRIQKRDPAERRDWVLTADLLSDLYYRKGAEEVAQLGQAAAAIDRVHAAVPELLTPGVTEKQVADKLSELILAEHDSIDFVIVGSGPNGADPHHDFSDRVLRAGEPVVVDLGGTLGAGYHSDCTRTYVVGGDSQAAPEDFRAAYDVLYRAYRAAFDAVRPGVTAQEIDSAARDIIEAAGYGDAFFHRLGHGIGLSGHEDPFIMQGNDTPLTEGMCFSIEPGIYVADKWGMRLEDIVVVEASGARSLNNGPRELC</sequence>
<keyword evidence="3" id="KW-0224">Dipeptidase</keyword>
<evidence type="ECO:0000259" key="1">
    <source>
        <dbReference type="Pfam" id="PF00557"/>
    </source>
</evidence>
<dbReference type="EMBL" id="CP063189">
    <property type="protein sequence ID" value="WCZ32504.1"/>
    <property type="molecule type" value="Genomic_DNA"/>
</dbReference>
<evidence type="ECO:0000259" key="2">
    <source>
        <dbReference type="Pfam" id="PF01321"/>
    </source>
</evidence>
<dbReference type="GO" id="GO:0102009">
    <property type="term" value="F:proline dipeptidase activity"/>
    <property type="evidence" value="ECO:0007669"/>
    <property type="project" value="UniProtKB-EC"/>
</dbReference>
<accession>A0ABY7U959</accession>
<dbReference type="InterPro" id="IPR036005">
    <property type="entry name" value="Creatinase/aminopeptidase-like"/>
</dbReference>